<dbReference type="EMBL" id="VSSQ01038813">
    <property type="protein sequence ID" value="MPM91806.1"/>
    <property type="molecule type" value="Genomic_DNA"/>
</dbReference>
<name>A0A645DR71_9ZZZZ</name>
<dbReference type="PANTHER" id="PTHR45663">
    <property type="entry name" value="GEO12009P1"/>
    <property type="match status" value="1"/>
</dbReference>
<dbReference type="SUPFAM" id="SSF52833">
    <property type="entry name" value="Thioredoxin-like"/>
    <property type="match status" value="1"/>
</dbReference>
<dbReference type="InterPro" id="IPR013766">
    <property type="entry name" value="Thioredoxin_domain"/>
</dbReference>
<dbReference type="CDD" id="cd02947">
    <property type="entry name" value="TRX_family"/>
    <property type="match status" value="1"/>
</dbReference>
<sequence>MVKEIKDNNFQDEVLKSDIITVVDFWAPWCGPCKMLGPVIDEISQELKNKAKFVKINVDENPKVSSQYRIESIPTVLVFKGGKIVENLIGFRPKQAIKMAIERNF</sequence>
<dbReference type="GO" id="GO:0005829">
    <property type="term" value="C:cytosol"/>
    <property type="evidence" value="ECO:0007669"/>
    <property type="project" value="TreeGrafter"/>
</dbReference>
<evidence type="ECO:0000256" key="3">
    <source>
        <dbReference type="ARBA" id="ARBA00023157"/>
    </source>
</evidence>
<dbReference type="Gene3D" id="3.40.30.10">
    <property type="entry name" value="Glutaredoxin"/>
    <property type="match status" value="1"/>
</dbReference>
<evidence type="ECO:0000259" key="5">
    <source>
        <dbReference type="PROSITE" id="PS51352"/>
    </source>
</evidence>
<accession>A0A645DR71</accession>
<evidence type="ECO:0000256" key="2">
    <source>
        <dbReference type="ARBA" id="ARBA00022982"/>
    </source>
</evidence>
<protein>
    <submittedName>
        <fullName evidence="6">Thioredoxin 1</fullName>
    </submittedName>
</protein>
<evidence type="ECO:0000313" key="6">
    <source>
        <dbReference type="EMBL" id="MPM91806.1"/>
    </source>
</evidence>
<proteinExistence type="predicted"/>
<dbReference type="PRINTS" id="PR00421">
    <property type="entry name" value="THIOREDOXIN"/>
</dbReference>
<comment type="caution">
    <text evidence="6">The sequence shown here is derived from an EMBL/GenBank/DDBJ whole genome shotgun (WGS) entry which is preliminary data.</text>
</comment>
<dbReference type="GO" id="GO:0045454">
    <property type="term" value="P:cell redox homeostasis"/>
    <property type="evidence" value="ECO:0007669"/>
    <property type="project" value="TreeGrafter"/>
</dbReference>
<reference evidence="6" key="1">
    <citation type="submission" date="2019-08" db="EMBL/GenBank/DDBJ databases">
        <authorList>
            <person name="Kucharzyk K."/>
            <person name="Murdoch R.W."/>
            <person name="Higgins S."/>
            <person name="Loffler F."/>
        </authorList>
    </citation>
    <scope>NUCLEOTIDE SEQUENCE</scope>
</reference>
<keyword evidence="2" id="KW-0249">Electron transport</keyword>
<keyword evidence="3" id="KW-1015">Disulfide bond</keyword>
<dbReference type="NCBIfam" id="TIGR01068">
    <property type="entry name" value="thioredoxin"/>
    <property type="match status" value="1"/>
</dbReference>
<dbReference type="InterPro" id="IPR017937">
    <property type="entry name" value="Thioredoxin_CS"/>
</dbReference>
<keyword evidence="4" id="KW-0676">Redox-active center</keyword>
<keyword evidence="1" id="KW-0813">Transport</keyword>
<organism evidence="6">
    <name type="scientific">bioreactor metagenome</name>
    <dbReference type="NCBI Taxonomy" id="1076179"/>
    <lineage>
        <taxon>unclassified sequences</taxon>
        <taxon>metagenomes</taxon>
        <taxon>ecological metagenomes</taxon>
    </lineage>
</organism>
<dbReference type="AlphaFoldDB" id="A0A645DR71"/>
<evidence type="ECO:0000256" key="1">
    <source>
        <dbReference type="ARBA" id="ARBA00022448"/>
    </source>
</evidence>
<gene>
    <name evidence="6" type="primary">trxA_61</name>
    <name evidence="6" type="ORF">SDC9_138940</name>
</gene>
<dbReference type="Pfam" id="PF00085">
    <property type="entry name" value="Thioredoxin"/>
    <property type="match status" value="1"/>
</dbReference>
<dbReference type="PIRSF" id="PIRSF000077">
    <property type="entry name" value="Thioredoxin"/>
    <property type="match status" value="1"/>
</dbReference>
<feature type="domain" description="Thioredoxin" evidence="5">
    <location>
        <begin position="1"/>
        <end position="105"/>
    </location>
</feature>
<dbReference type="FunFam" id="3.40.30.10:FF:000001">
    <property type="entry name" value="Thioredoxin"/>
    <property type="match status" value="1"/>
</dbReference>
<dbReference type="PANTHER" id="PTHR45663:SF11">
    <property type="entry name" value="GEO12009P1"/>
    <property type="match status" value="1"/>
</dbReference>
<dbReference type="GO" id="GO:0015035">
    <property type="term" value="F:protein-disulfide reductase activity"/>
    <property type="evidence" value="ECO:0007669"/>
    <property type="project" value="InterPro"/>
</dbReference>
<dbReference type="PROSITE" id="PS51352">
    <property type="entry name" value="THIOREDOXIN_2"/>
    <property type="match status" value="1"/>
</dbReference>
<evidence type="ECO:0000256" key="4">
    <source>
        <dbReference type="ARBA" id="ARBA00023284"/>
    </source>
</evidence>
<dbReference type="InterPro" id="IPR036249">
    <property type="entry name" value="Thioredoxin-like_sf"/>
</dbReference>
<dbReference type="InterPro" id="IPR005746">
    <property type="entry name" value="Thioredoxin"/>
</dbReference>
<dbReference type="PROSITE" id="PS00194">
    <property type="entry name" value="THIOREDOXIN_1"/>
    <property type="match status" value="1"/>
</dbReference>